<feature type="region of interest" description="Disordered" evidence="2">
    <location>
        <begin position="304"/>
        <end position="329"/>
    </location>
</feature>
<gene>
    <name evidence="4" type="primary">LOC111123385</name>
</gene>
<dbReference type="GO" id="GO:0007346">
    <property type="term" value="P:regulation of mitotic cell cycle"/>
    <property type="evidence" value="ECO:0007669"/>
    <property type="project" value="TreeGrafter"/>
</dbReference>
<dbReference type="GO" id="GO:0012505">
    <property type="term" value="C:endomembrane system"/>
    <property type="evidence" value="ECO:0007669"/>
    <property type="project" value="TreeGrafter"/>
</dbReference>
<dbReference type="PANTHER" id="PTHR14894:SF0">
    <property type="entry name" value="CDK5 REGULATORY SUBUNIT-ASSOCIATED PROTEIN 3"/>
    <property type="match status" value="1"/>
</dbReference>
<dbReference type="GeneID" id="111123385"/>
<evidence type="ECO:0000256" key="1">
    <source>
        <dbReference type="ARBA" id="ARBA00007478"/>
    </source>
</evidence>
<sequence>MASLENLPIDIHYNKLQDWLINRRHCIQEWPARAVAIREKINEALVDMPKHPKMLELLEGTYINYFHCKKIIELLKEDEESGKKNMFGRYSSQRMKDWSEIIKMYEKDGIYLGETAQMLARNVNYEVPALKRQIAKCQQIKKESERKQTLYIAKAEELRKKYDATCKQMGIEGKKIKSELSALVQDLPAQFQRISESASKLSKSVQFYDEFVDFITNRSEEERNSLPMLKYLMENGNSTTYQWRTGEKPEVIEEVKIFIDTSDENEVVQVTDDIDWGDPGAMTDSAIDFGDEIDFNMANITVETGGTEEGDQNPDTGAKGHESDSNGIDWTDVVIVDKPDAEGVAKGEDAMSILDNPRTRTLFIDDLMELEAFLAQRLYELELDSAGGDVLASSQMQDAPSSIQLQSQVVTSMISQVRDVLAAFSSVKMHHLLSIRNSPRYVDRLKENLKQMLNLADKMVFLEKQMLVKYKEADSEQSETQPKLELVIKRTKEMQKQMQSDISTRYKDRKVNIMGEINTM</sequence>
<protein>
    <submittedName>
        <fullName evidence="4">CDK5 regulatory subunit-associated protein 3-like</fullName>
    </submittedName>
</protein>
<organism evidence="3 4">
    <name type="scientific">Crassostrea virginica</name>
    <name type="common">Eastern oyster</name>
    <dbReference type="NCBI Taxonomy" id="6565"/>
    <lineage>
        <taxon>Eukaryota</taxon>
        <taxon>Metazoa</taxon>
        <taxon>Spiralia</taxon>
        <taxon>Lophotrochozoa</taxon>
        <taxon>Mollusca</taxon>
        <taxon>Bivalvia</taxon>
        <taxon>Autobranchia</taxon>
        <taxon>Pteriomorphia</taxon>
        <taxon>Ostreida</taxon>
        <taxon>Ostreoidea</taxon>
        <taxon>Ostreidae</taxon>
        <taxon>Crassostrea</taxon>
    </lineage>
</organism>
<dbReference type="KEGG" id="cvn:111123385"/>
<dbReference type="Pfam" id="PF05600">
    <property type="entry name" value="CDK5RAP3"/>
    <property type="match status" value="1"/>
</dbReference>
<dbReference type="InterPro" id="IPR008491">
    <property type="entry name" value="CDK5RAP3"/>
</dbReference>
<reference evidence="3" key="1">
    <citation type="submission" date="2024-06" db="UniProtKB">
        <authorList>
            <consortium name="RefSeq"/>
        </authorList>
    </citation>
    <scope>NUCLEOTIDE SEQUENCE [LARGE SCALE GENOMIC DNA]</scope>
</reference>
<evidence type="ECO:0000313" key="4">
    <source>
        <dbReference type="RefSeq" id="XP_022321397.1"/>
    </source>
</evidence>
<dbReference type="PANTHER" id="PTHR14894">
    <property type="entry name" value="CDK5 REGULATORY SUBUNIT-ASSOCIATED PROTEIN 3"/>
    <property type="match status" value="1"/>
</dbReference>
<comment type="similarity">
    <text evidence="1">Belongs to the CDK5RAP3 family.</text>
</comment>
<accession>A0A8B8CZS7</accession>
<proteinExistence type="inferred from homology"/>
<dbReference type="Proteomes" id="UP000694844">
    <property type="component" value="Chromosome 1"/>
</dbReference>
<dbReference type="OrthoDB" id="340432at2759"/>
<keyword evidence="3" id="KW-1185">Reference proteome</keyword>
<dbReference type="RefSeq" id="XP_022321397.1">
    <property type="nucleotide sequence ID" value="XM_022465689.1"/>
</dbReference>
<name>A0A8B8CZS7_CRAVI</name>
<reference evidence="4" key="2">
    <citation type="submission" date="2025-08" db="UniProtKB">
        <authorList>
            <consortium name="RefSeq"/>
        </authorList>
    </citation>
    <scope>IDENTIFICATION</scope>
    <source>
        <tissue evidence="4">Whole sample</tissue>
    </source>
</reference>
<evidence type="ECO:0000256" key="2">
    <source>
        <dbReference type="SAM" id="MobiDB-lite"/>
    </source>
</evidence>
<evidence type="ECO:0000313" key="3">
    <source>
        <dbReference type="Proteomes" id="UP000694844"/>
    </source>
</evidence>
<dbReference type="AlphaFoldDB" id="A0A8B8CZS7"/>